<dbReference type="InterPro" id="IPR000086">
    <property type="entry name" value="NUDIX_hydrolase_dom"/>
</dbReference>
<protein>
    <submittedName>
        <fullName evidence="4">NUDIX domain-containing protein</fullName>
    </submittedName>
</protein>
<dbReference type="Gene3D" id="3.90.79.10">
    <property type="entry name" value="Nucleoside Triphosphate Pyrophosphohydrolase"/>
    <property type="match status" value="1"/>
</dbReference>
<dbReference type="PROSITE" id="PS00893">
    <property type="entry name" value="NUDIX_BOX"/>
    <property type="match status" value="1"/>
</dbReference>
<dbReference type="GO" id="GO:0006754">
    <property type="term" value="P:ATP biosynthetic process"/>
    <property type="evidence" value="ECO:0007669"/>
    <property type="project" value="TreeGrafter"/>
</dbReference>
<dbReference type="CDD" id="cd07067">
    <property type="entry name" value="HP_PGM_like"/>
    <property type="match status" value="1"/>
</dbReference>
<evidence type="ECO:0000256" key="1">
    <source>
        <dbReference type="ARBA" id="ARBA00022801"/>
    </source>
</evidence>
<evidence type="ECO:0000256" key="2">
    <source>
        <dbReference type="SAM" id="MobiDB-lite"/>
    </source>
</evidence>
<dbReference type="OrthoDB" id="4287477at2"/>
<feature type="region of interest" description="Disordered" evidence="2">
    <location>
        <begin position="21"/>
        <end position="47"/>
    </location>
</feature>
<dbReference type="Pfam" id="PF00300">
    <property type="entry name" value="His_Phos_1"/>
    <property type="match status" value="1"/>
</dbReference>
<evidence type="ECO:0000313" key="4">
    <source>
        <dbReference type="EMBL" id="NEG72550.1"/>
    </source>
</evidence>
<evidence type="ECO:0000259" key="3">
    <source>
        <dbReference type="PROSITE" id="PS51462"/>
    </source>
</evidence>
<dbReference type="SUPFAM" id="SSF53254">
    <property type="entry name" value="Phosphoglycerate mutase-like"/>
    <property type="match status" value="1"/>
</dbReference>
<accession>A0A7K3TEJ2</accession>
<dbReference type="InterPro" id="IPR013078">
    <property type="entry name" value="His_Pase_superF_clade-1"/>
</dbReference>
<comment type="caution">
    <text evidence="4">The sequence shown here is derived from an EMBL/GenBank/DDBJ whole genome shotgun (WGS) entry which is preliminary data.</text>
</comment>
<name>A0A7K3TEJ2_9BIFI</name>
<dbReference type="Proteomes" id="UP000469943">
    <property type="component" value="Unassembled WGS sequence"/>
</dbReference>
<keyword evidence="1" id="KW-0378">Hydrolase</keyword>
<dbReference type="InterPro" id="IPR015797">
    <property type="entry name" value="NUDIX_hydrolase-like_dom_sf"/>
</dbReference>
<dbReference type="PROSITE" id="PS51462">
    <property type="entry name" value="NUDIX"/>
    <property type="match status" value="1"/>
</dbReference>
<dbReference type="GO" id="GO:0004081">
    <property type="term" value="F:bis(5'-nucleosyl)-tetraphosphatase (asymmetrical) activity"/>
    <property type="evidence" value="ECO:0007669"/>
    <property type="project" value="TreeGrafter"/>
</dbReference>
<evidence type="ECO:0000313" key="5">
    <source>
        <dbReference type="Proteomes" id="UP000469943"/>
    </source>
</evidence>
<dbReference type="PANTHER" id="PTHR21340">
    <property type="entry name" value="DIADENOSINE 5,5-P1,P4-TETRAPHOSPHATE PYROPHOSPHOHYDROLASE MUTT"/>
    <property type="match status" value="1"/>
</dbReference>
<dbReference type="Pfam" id="PF00293">
    <property type="entry name" value="NUDIX"/>
    <property type="match status" value="1"/>
</dbReference>
<proteinExistence type="predicted"/>
<dbReference type="InterPro" id="IPR051325">
    <property type="entry name" value="Nudix_hydrolase_domain"/>
</dbReference>
<dbReference type="Gene3D" id="3.40.50.1240">
    <property type="entry name" value="Phosphoglycerate mutase-like"/>
    <property type="match status" value="1"/>
</dbReference>
<dbReference type="SUPFAM" id="SSF55811">
    <property type="entry name" value="Nudix"/>
    <property type="match status" value="1"/>
</dbReference>
<dbReference type="CDD" id="cd03673">
    <property type="entry name" value="NUDIX_Ap6A_hydrolase"/>
    <property type="match status" value="1"/>
</dbReference>
<dbReference type="InterPro" id="IPR020084">
    <property type="entry name" value="NUDIX_hydrolase_CS"/>
</dbReference>
<gene>
    <name evidence="4" type="ORF">GFD24_10110</name>
</gene>
<dbReference type="InterPro" id="IPR029033">
    <property type="entry name" value="His_PPase_superfam"/>
</dbReference>
<dbReference type="SMART" id="SM00855">
    <property type="entry name" value="PGAM"/>
    <property type="match status" value="1"/>
</dbReference>
<dbReference type="GO" id="GO:0006167">
    <property type="term" value="P:AMP biosynthetic process"/>
    <property type="evidence" value="ECO:0007669"/>
    <property type="project" value="TreeGrafter"/>
</dbReference>
<dbReference type="EMBL" id="WHZX01000010">
    <property type="protein sequence ID" value="NEG72550.1"/>
    <property type="molecule type" value="Genomic_DNA"/>
</dbReference>
<reference evidence="4 5" key="1">
    <citation type="submission" date="2019-10" db="EMBL/GenBank/DDBJ databases">
        <title>Bifidobacterium from non-human primates.</title>
        <authorList>
            <person name="Modesto M."/>
        </authorList>
    </citation>
    <scope>NUCLEOTIDE SEQUENCE [LARGE SCALE GENOMIC DNA]</scope>
    <source>
        <strain evidence="4 5">TREM</strain>
    </source>
</reference>
<sequence>MGKVRRIVEAAGGILYRMMSDADQPSDIPDIPSGSGNAGPIDGSINTTADATADATANAAALDHTPTPTDITDRIEVCIVHRPKYDDWSWPKGKLELNESHRHAAVREISEETGISVELGPYLGEIEYPLAEEGSKNRHSKDRTVDTKHILYWMARPIDAVEAEQLIDAFGPVHRADIGEIDDILWVSITEARKILSHSTDKDVLALFVDRLQEGAADAQNVIIVRHAKAEARKTWNGTDENRPITPRGAAAAYALNREIACYNPTRLSTSPWMRCQETLHVFSWQTNRPMNHLDALTEDAFAENNERAWDCFREEISYALEHREGVAICMHRPVIGGIFDHLRELCASKSLTKRLIAKSPYMPTATAVTLCVAGSPEHPRIIDIQKVSPLVY</sequence>
<organism evidence="4 5">
    <name type="scientific">Bifidobacterium ramosum</name>
    <dbReference type="NCBI Taxonomy" id="1798158"/>
    <lineage>
        <taxon>Bacteria</taxon>
        <taxon>Bacillati</taxon>
        <taxon>Actinomycetota</taxon>
        <taxon>Actinomycetes</taxon>
        <taxon>Bifidobacteriales</taxon>
        <taxon>Bifidobacteriaceae</taxon>
        <taxon>Bifidobacterium</taxon>
    </lineage>
</organism>
<dbReference type="AlphaFoldDB" id="A0A7K3TEJ2"/>
<feature type="domain" description="Nudix hydrolase" evidence="3">
    <location>
        <begin position="54"/>
        <end position="210"/>
    </location>
</feature>
<dbReference type="PANTHER" id="PTHR21340:SF0">
    <property type="entry name" value="BIS(5'-NUCLEOSYL)-TETRAPHOSPHATASE [ASYMMETRICAL]"/>
    <property type="match status" value="1"/>
</dbReference>